<keyword evidence="4" id="KW-1185">Reference proteome</keyword>
<dbReference type="Proteomes" id="UP000235464">
    <property type="component" value="Chromosome I"/>
</dbReference>
<dbReference type="GO" id="GO:0005737">
    <property type="term" value="C:cytoplasm"/>
    <property type="evidence" value="ECO:0007669"/>
    <property type="project" value="TreeGrafter"/>
</dbReference>
<dbReference type="RefSeq" id="WP_010034335.1">
    <property type="nucleotide sequence ID" value="NZ_LT962942.1"/>
</dbReference>
<dbReference type="InterPro" id="IPR032466">
    <property type="entry name" value="Metal_Hydrolase"/>
</dbReference>
<feature type="domain" description="Amidohydrolase-related" evidence="2">
    <location>
        <begin position="7"/>
        <end position="345"/>
    </location>
</feature>
<gene>
    <name evidence="3" type="ORF">SCNRRL3882_1275</name>
</gene>
<dbReference type="GO" id="GO:0016831">
    <property type="term" value="F:carboxy-lyase activity"/>
    <property type="evidence" value="ECO:0007669"/>
    <property type="project" value="InterPro"/>
</dbReference>
<dbReference type="GO" id="GO:0019748">
    <property type="term" value="P:secondary metabolic process"/>
    <property type="evidence" value="ECO:0007669"/>
    <property type="project" value="TreeGrafter"/>
</dbReference>
<dbReference type="InterPro" id="IPR006680">
    <property type="entry name" value="Amidohydro-rel"/>
</dbReference>
<dbReference type="SUPFAM" id="SSF51556">
    <property type="entry name" value="Metallo-dependent hydrolases"/>
    <property type="match status" value="1"/>
</dbReference>
<accession>A0A2N9B375</accession>
<evidence type="ECO:0000259" key="2">
    <source>
        <dbReference type="Pfam" id="PF04909"/>
    </source>
</evidence>
<evidence type="ECO:0000313" key="3">
    <source>
        <dbReference type="EMBL" id="SOR77806.1"/>
    </source>
</evidence>
<protein>
    <submittedName>
        <fullName evidence="3">Putative metal-dependent hydrolase of the TIM-barrel fold protein</fullName>
    </submittedName>
</protein>
<evidence type="ECO:0000313" key="4">
    <source>
        <dbReference type="Proteomes" id="UP000235464"/>
    </source>
</evidence>
<name>A0A2N9B375_STRCX</name>
<keyword evidence="1" id="KW-0456">Lyase</keyword>
<evidence type="ECO:0000256" key="1">
    <source>
        <dbReference type="ARBA" id="ARBA00023239"/>
    </source>
</evidence>
<organism evidence="3 4">
    <name type="scientific">Streptomyces chartreusis NRRL 3882</name>
    <dbReference type="NCBI Taxonomy" id="1079985"/>
    <lineage>
        <taxon>Bacteria</taxon>
        <taxon>Bacillati</taxon>
        <taxon>Actinomycetota</taxon>
        <taxon>Actinomycetes</taxon>
        <taxon>Kitasatosporales</taxon>
        <taxon>Streptomycetaceae</taxon>
        <taxon>Streptomyces</taxon>
    </lineage>
</organism>
<sequence length="353" mass="39063">MTTNGLIDTDVHVAPSDFAELAAYLPQYWQRYAEEGGVRLTARQRGDYPPPDEAPQGDARTPARAAELAALDQDEHGPVAAAVLTCTVLFDFSRSAQFEAVGARAVNSWTADVLLDEDPRLFGSAVIPTLDVEEAVTEIQRVAENPRFVRILLPVRNEFRYGEPSFRPVLEAAAEAGLVVCLHSGGRTGLSASPTGYHGSFVEDMVVDQHRAAQNQLVSLVSSGVLARVDGLRLTVAECGFSWLAPLLWRLDKDWKSLWREVPWLDREPSYLVRDRVRFTLEPAHLPPDDEALREAAALCEAPRVLMYSSDFPHRYESAARHLLGTLGEEDRQQVLHGNARDHYRRLAMAGGA</sequence>
<dbReference type="EMBL" id="LT963352">
    <property type="protein sequence ID" value="SOR77806.1"/>
    <property type="molecule type" value="Genomic_DNA"/>
</dbReference>
<proteinExistence type="predicted"/>
<dbReference type="PANTHER" id="PTHR21240:SF28">
    <property type="entry name" value="ISO-OROTATE DECARBOXYLASE (EUROFUNG)"/>
    <property type="match status" value="1"/>
</dbReference>
<dbReference type="InterPro" id="IPR032465">
    <property type="entry name" value="ACMSD"/>
</dbReference>
<dbReference type="Gene3D" id="3.20.20.140">
    <property type="entry name" value="Metal-dependent hydrolases"/>
    <property type="match status" value="1"/>
</dbReference>
<dbReference type="Pfam" id="PF04909">
    <property type="entry name" value="Amidohydro_2"/>
    <property type="match status" value="1"/>
</dbReference>
<dbReference type="OrthoDB" id="8673349at2"/>
<reference evidence="4" key="1">
    <citation type="submission" date="2017-11" db="EMBL/GenBank/DDBJ databases">
        <authorList>
            <person name="Wibberg D."/>
        </authorList>
    </citation>
    <scope>NUCLEOTIDE SEQUENCE [LARGE SCALE GENOMIC DNA]</scope>
</reference>
<dbReference type="GO" id="GO:0016787">
    <property type="term" value="F:hydrolase activity"/>
    <property type="evidence" value="ECO:0007669"/>
    <property type="project" value="UniProtKB-KW"/>
</dbReference>
<keyword evidence="3" id="KW-0378">Hydrolase</keyword>
<dbReference type="PANTHER" id="PTHR21240">
    <property type="entry name" value="2-AMINO-3-CARBOXYLMUCONATE-6-SEMIALDEHYDE DECARBOXYLASE"/>
    <property type="match status" value="1"/>
</dbReference>
<dbReference type="AlphaFoldDB" id="A0A2N9B375"/>